<evidence type="ECO:0008006" key="5">
    <source>
        <dbReference type="Google" id="ProtNLM"/>
    </source>
</evidence>
<dbReference type="Proteomes" id="UP000035218">
    <property type="component" value="Unassembled WGS sequence"/>
</dbReference>
<dbReference type="EMBL" id="LDCN01000010">
    <property type="protein sequence ID" value="KLH96437.1"/>
    <property type="molecule type" value="Genomic_DNA"/>
</dbReference>
<keyword evidence="4" id="KW-1185">Reference proteome</keyword>
<accession>A0A837KF70</accession>
<evidence type="ECO:0000313" key="1">
    <source>
        <dbReference type="EMBL" id="GED60089.1"/>
    </source>
</evidence>
<dbReference type="EMBL" id="BJOL01000027">
    <property type="protein sequence ID" value="GED60089.1"/>
    <property type="molecule type" value="Genomic_DNA"/>
</dbReference>
<evidence type="ECO:0000313" key="4">
    <source>
        <dbReference type="Proteomes" id="UP000319498"/>
    </source>
</evidence>
<name>A0A837KF70_9BACL</name>
<reference evidence="1 4" key="2">
    <citation type="submission" date="2019-06" db="EMBL/GenBank/DDBJ databases">
        <title>Whole genome shotgun sequence of Brevibacillus formosus NBRC 15716.</title>
        <authorList>
            <person name="Hosoyama A."/>
            <person name="Uohara A."/>
            <person name="Ohji S."/>
            <person name="Ichikawa N."/>
        </authorList>
    </citation>
    <scope>NUCLEOTIDE SEQUENCE [LARGE SCALE GENOMIC DNA]</scope>
    <source>
        <strain evidence="1 4">NBRC 15716</strain>
    </source>
</reference>
<protein>
    <recommendedName>
        <fullName evidence="5">Mannosyl-glycoprotein endo-beta-N-acetylglucosamidase-like domain-containing protein</fullName>
    </recommendedName>
</protein>
<dbReference type="GeneID" id="87588380"/>
<dbReference type="Gene3D" id="1.10.530.10">
    <property type="match status" value="1"/>
</dbReference>
<dbReference type="OrthoDB" id="2680659at2"/>
<evidence type="ECO:0000313" key="3">
    <source>
        <dbReference type="Proteomes" id="UP000035218"/>
    </source>
</evidence>
<dbReference type="Proteomes" id="UP000319498">
    <property type="component" value="Unassembled WGS sequence"/>
</dbReference>
<comment type="caution">
    <text evidence="2">The sequence shown here is derived from an EMBL/GenBank/DDBJ whole genome shotgun (WGS) entry which is preliminary data.</text>
</comment>
<gene>
    <name evidence="2" type="ORF">AA984_25390</name>
    <name evidence="1" type="ORF">BFO01nite_42210</name>
</gene>
<evidence type="ECO:0000313" key="2">
    <source>
        <dbReference type="EMBL" id="KLH96437.1"/>
    </source>
</evidence>
<organism evidence="2 3">
    <name type="scientific">Brevibacillus formosus</name>
    <dbReference type="NCBI Taxonomy" id="54913"/>
    <lineage>
        <taxon>Bacteria</taxon>
        <taxon>Bacillati</taxon>
        <taxon>Bacillota</taxon>
        <taxon>Bacilli</taxon>
        <taxon>Bacillales</taxon>
        <taxon>Paenibacillaceae</taxon>
        <taxon>Brevibacillus</taxon>
    </lineage>
</organism>
<sequence>MAKYEPIPTKRVKIDGIVDTHVGYNPNSRGDDKIRAFIDAFEGVARRTRDACYGLPVELILAMWGGESGWSKKDIQVENQNWSNMMYVDSTYPEGNIGEGINGWAVFPGRSTHGEAFADFLQGKRYSKLIDYLKGTNNPKSEKCARYIADAGYGGTNHDKYYDEVIDYLESVRKRL</sequence>
<dbReference type="RefSeq" id="WP_047073916.1">
    <property type="nucleotide sequence ID" value="NZ_BJOL01000027.1"/>
</dbReference>
<reference evidence="2 3" key="1">
    <citation type="submission" date="2015-05" db="EMBL/GenBank/DDBJ databases">
        <title>Genome sequencing project for genomic taxonomy and phylogenomics of Bacillus-like bacteria.</title>
        <authorList>
            <person name="Liu B."/>
            <person name="Wang J."/>
            <person name="Zhu Y."/>
            <person name="Liu G."/>
            <person name="Chen Q."/>
            <person name="Chen Z."/>
            <person name="Lan J."/>
            <person name="Che J."/>
            <person name="Ge C."/>
            <person name="Shi H."/>
            <person name="Pan Z."/>
            <person name="Liu X."/>
        </authorList>
    </citation>
    <scope>NUCLEOTIDE SEQUENCE [LARGE SCALE GENOMIC DNA]</scope>
    <source>
        <strain evidence="2 3">DSM 9885</strain>
    </source>
</reference>
<proteinExistence type="predicted"/>
<dbReference type="AlphaFoldDB" id="A0A837KF70"/>